<proteinExistence type="predicted"/>
<gene>
    <name evidence="1" type="ORF">NFC81_12430</name>
</gene>
<evidence type="ECO:0000313" key="1">
    <source>
        <dbReference type="EMBL" id="WLD57510.1"/>
    </source>
</evidence>
<sequence length="234" mass="26766">MGEVFRLAASRAQAQEFSPQVGEWELRTRLTDLNINHVTDTVDGETTNVERRLNIRLEARHQLNEQVNVGLFVGYFGEGDTDANGDYTNRTRSWSLVPRVEYMLSDSLGAALSVGLSRGANIDDDANLVNYRLHFTAVPRVFYRTALNDKVRLEPYGEVEFYTYKDYDADGSEYNENSQYALMAGVESRYYIAPNFSVNFIPRVILLNRETHLDDDVARRSTRFNLVAGFSLYF</sequence>
<dbReference type="SUPFAM" id="SSF56925">
    <property type="entry name" value="OMPA-like"/>
    <property type="match status" value="1"/>
</dbReference>
<dbReference type="RefSeq" id="WP_304994795.1">
    <property type="nucleotide sequence ID" value="NZ_CP101717.1"/>
</dbReference>
<name>A0AB38YF76_9GAMM</name>
<dbReference type="InterPro" id="IPR011250">
    <property type="entry name" value="OMP/PagP_B-barrel"/>
</dbReference>
<dbReference type="EMBL" id="CP101717">
    <property type="protein sequence ID" value="WLD57510.1"/>
    <property type="molecule type" value="Genomic_DNA"/>
</dbReference>
<dbReference type="AlphaFoldDB" id="A0AB38YF76"/>
<organism evidence="1">
    <name type="scientific">Salinispirillum sp. LH 10-3-1</name>
    <dbReference type="NCBI Taxonomy" id="2952525"/>
    <lineage>
        <taxon>Bacteria</taxon>
        <taxon>Pseudomonadati</taxon>
        <taxon>Pseudomonadota</taxon>
        <taxon>Gammaproteobacteria</taxon>
        <taxon>Oceanospirillales</taxon>
        <taxon>Saccharospirillaceae</taxon>
        <taxon>Salinispirillum</taxon>
    </lineage>
</organism>
<evidence type="ECO:0008006" key="2">
    <source>
        <dbReference type="Google" id="ProtNLM"/>
    </source>
</evidence>
<reference evidence="1" key="1">
    <citation type="submission" date="2022-07" db="EMBL/GenBank/DDBJ databases">
        <title>Complete genome sequence of Salinispirillum sp. LH10-3-1 capable of multiple carbohydrate inversion isolated from a soda lake.</title>
        <authorList>
            <person name="Liu J."/>
            <person name="Zhai Y."/>
            <person name="Zhang H."/>
            <person name="Yang H."/>
            <person name="Qu J."/>
            <person name="Li J."/>
        </authorList>
    </citation>
    <scope>NUCLEOTIDE SEQUENCE</scope>
    <source>
        <strain evidence="1">LH 10-3-1</strain>
    </source>
</reference>
<accession>A0AB38YF76</accession>
<protein>
    <recommendedName>
        <fullName evidence="2">Outer membrane beta-barrel protein</fullName>
    </recommendedName>
</protein>